<dbReference type="RefSeq" id="WP_167967376.1">
    <property type="nucleotide sequence ID" value="NZ_JAAVJD010000001.1"/>
</dbReference>
<evidence type="ECO:0000313" key="3">
    <source>
        <dbReference type="Proteomes" id="UP000578686"/>
    </source>
</evidence>
<organism evidence="2 3">
    <name type="scientific">Streptomyces lonarensis</name>
    <dbReference type="NCBI Taxonomy" id="700599"/>
    <lineage>
        <taxon>Bacteria</taxon>
        <taxon>Bacillati</taxon>
        <taxon>Actinomycetota</taxon>
        <taxon>Actinomycetes</taxon>
        <taxon>Kitasatosporales</taxon>
        <taxon>Streptomycetaceae</taxon>
        <taxon>Streptomyces</taxon>
    </lineage>
</organism>
<comment type="caution">
    <text evidence="2">The sequence shown here is derived from an EMBL/GenBank/DDBJ whole genome shotgun (WGS) entry which is preliminary data.</text>
</comment>
<sequence>MDRWGGSARGSGAGDSNGTAAARSDSGTGGTAIGPGPGPGTGVGGGRPLGGRLAALLATALLLALSQLAALAWPAHACGCGAMVTADGSELSVTEESAVVVWDGDGTQQIVMRLTVDGDAAAAAWVMPVPDRAEVTLGDPELFAELAEVAAPEQRVDRYFWPRPGDWPREAPADTAGASEGSAPPVAVVGRERLGPFDVARLAAADPAALARWLAENGFALSDRLTGALEPYVAAGWEYVAVRLAPEEVPGGADPGGGAPGGGEPVLAGPLEPLRLTFATDRPVYPMRLSQLAATQQALRLHVLADHRTVTEGTIGGDPVDVVFAGRLTPDGLAPGPLRSLVGEGRFLTVLHQDFPDPAAIDGDHHLVRDRTDAEFRRVEAGEELLTWGPVPAWQAVVAASGVPVAAAVVALRLRRPAARPEGTAAGGGPGR</sequence>
<feature type="region of interest" description="Disordered" evidence="1">
    <location>
        <begin position="1"/>
        <end position="45"/>
    </location>
</feature>
<protein>
    <submittedName>
        <fullName evidence="2">DUF2330 domain-containing protein</fullName>
    </submittedName>
</protein>
<gene>
    <name evidence="2" type="ORF">HCN56_00410</name>
</gene>
<feature type="compositionally biased region" description="Gly residues" evidence="1">
    <location>
        <begin position="27"/>
        <end position="45"/>
    </location>
</feature>
<proteinExistence type="predicted"/>
<keyword evidence="3" id="KW-1185">Reference proteome</keyword>
<dbReference type="Pfam" id="PF10092">
    <property type="entry name" value="DUF2330"/>
    <property type="match status" value="1"/>
</dbReference>
<dbReference type="InterPro" id="IPR019283">
    <property type="entry name" value="DUF2330"/>
</dbReference>
<reference evidence="2 3" key="1">
    <citation type="submission" date="2020-03" db="EMBL/GenBank/DDBJ databases">
        <title>Draft genome of Streptomyces sp. ventii, isolated from the Axial Seamount in the Pacific Ocean, and resequencing of the two type strains Streptomyces lonarensis strain NCL 716 and Streptomyces bohaiensis strain 11A07.</title>
        <authorList>
            <person name="Loughran R.M."/>
            <person name="Pfannmuller K.M."/>
            <person name="Wasson B.J."/>
            <person name="Deadmond M.C."/>
            <person name="Paddock B.E."/>
            <person name="Koyack M.J."/>
            <person name="Gallegos D.A."/>
            <person name="Mitchell E.A."/>
            <person name="Ushijima B."/>
            <person name="Saw J.H."/>
            <person name="Mcphail K.L."/>
            <person name="Videau P."/>
        </authorList>
    </citation>
    <scope>NUCLEOTIDE SEQUENCE [LARGE SCALE GENOMIC DNA]</scope>
    <source>
        <strain evidence="2 3">NCL716</strain>
    </source>
</reference>
<evidence type="ECO:0000313" key="2">
    <source>
        <dbReference type="EMBL" id="NJQ04075.1"/>
    </source>
</evidence>
<dbReference type="Proteomes" id="UP000578686">
    <property type="component" value="Unassembled WGS sequence"/>
</dbReference>
<dbReference type="AlphaFoldDB" id="A0A7X6CX64"/>
<dbReference type="EMBL" id="JAAVJD010000001">
    <property type="protein sequence ID" value="NJQ04075.1"/>
    <property type="molecule type" value="Genomic_DNA"/>
</dbReference>
<accession>A0A7X6CX64</accession>
<evidence type="ECO:0000256" key="1">
    <source>
        <dbReference type="SAM" id="MobiDB-lite"/>
    </source>
</evidence>
<name>A0A7X6CX64_9ACTN</name>